<dbReference type="GO" id="GO:0005506">
    <property type="term" value="F:iron ion binding"/>
    <property type="evidence" value="ECO:0007669"/>
    <property type="project" value="InterPro"/>
</dbReference>
<feature type="region of interest" description="Disordered" evidence="1">
    <location>
        <begin position="147"/>
        <end position="174"/>
    </location>
</feature>
<reference evidence="2 3" key="1">
    <citation type="submission" date="2015-10" db="EMBL/GenBank/DDBJ databases">
        <title>Draft genome sequence of Streptomyces cellostaticus DSM 40189, type strain for the species Streptomyces cellostaticus.</title>
        <authorList>
            <person name="Ruckert C."/>
            <person name="Winkler A."/>
            <person name="Kalinowski J."/>
            <person name="Kampfer P."/>
            <person name="Glaeser S."/>
        </authorList>
    </citation>
    <scope>NUCLEOTIDE SEQUENCE [LARGE SCALE GENOMIC DNA]</scope>
    <source>
        <strain evidence="2 3">DSM 40189</strain>
    </source>
</reference>
<dbReference type="Proteomes" id="UP000054241">
    <property type="component" value="Unassembled WGS sequence"/>
</dbReference>
<proteinExistence type="predicted"/>
<dbReference type="STRING" id="67285.AQI88_08800"/>
<dbReference type="InterPro" id="IPR036396">
    <property type="entry name" value="Cyt_P450_sf"/>
</dbReference>
<dbReference type="GO" id="GO:0020037">
    <property type="term" value="F:heme binding"/>
    <property type="evidence" value="ECO:0007669"/>
    <property type="project" value="InterPro"/>
</dbReference>
<organism evidence="2 3">
    <name type="scientific">Streptomyces cellostaticus</name>
    <dbReference type="NCBI Taxonomy" id="67285"/>
    <lineage>
        <taxon>Bacteria</taxon>
        <taxon>Bacillati</taxon>
        <taxon>Actinomycetota</taxon>
        <taxon>Actinomycetes</taxon>
        <taxon>Kitasatosporales</taxon>
        <taxon>Streptomycetaceae</taxon>
        <taxon>Streptomyces</taxon>
    </lineage>
</organism>
<keyword evidence="3" id="KW-1185">Reference proteome</keyword>
<gene>
    <name evidence="2" type="ORF">AQI88_08800</name>
</gene>
<evidence type="ECO:0000256" key="1">
    <source>
        <dbReference type="SAM" id="MobiDB-lite"/>
    </source>
</evidence>
<dbReference type="RefSeq" id="WP_066994569.1">
    <property type="nucleotide sequence ID" value="NZ_BNDU01000004.1"/>
</dbReference>
<dbReference type="GO" id="GO:0016705">
    <property type="term" value="F:oxidoreductase activity, acting on paired donors, with incorporation or reduction of molecular oxygen"/>
    <property type="evidence" value="ECO:0007669"/>
    <property type="project" value="InterPro"/>
</dbReference>
<dbReference type="GO" id="GO:0004497">
    <property type="term" value="F:monooxygenase activity"/>
    <property type="evidence" value="ECO:0007669"/>
    <property type="project" value="InterPro"/>
</dbReference>
<evidence type="ECO:0000313" key="2">
    <source>
        <dbReference type="EMBL" id="KUM97097.1"/>
    </source>
</evidence>
<dbReference type="OrthoDB" id="4168525at2"/>
<evidence type="ECO:0008006" key="4">
    <source>
        <dbReference type="Google" id="ProtNLM"/>
    </source>
</evidence>
<name>A0A101NQB7_9ACTN</name>
<evidence type="ECO:0000313" key="3">
    <source>
        <dbReference type="Proteomes" id="UP000054241"/>
    </source>
</evidence>
<dbReference type="SUPFAM" id="SSF48264">
    <property type="entry name" value="Cytochrome P450"/>
    <property type="match status" value="1"/>
</dbReference>
<sequence length="174" mass="18229">MDLLAAHDAIPEDDVPQRVVLPRQTPAGDKAAHLVGCLTGSQQNITQCVAPVTPRLCLHDHTLAAGTPRQTVIAARSVVPACCASAMFDEEVVEAPLEFRPGRPSAHNPVLGYGAHDCLGGYAALVIVPEPARRVLLRPGIRPLPGGERALDHAGTPFPQHDIVSSGRPAGNAT</sequence>
<dbReference type="Gene3D" id="1.10.630.10">
    <property type="entry name" value="Cytochrome P450"/>
    <property type="match status" value="1"/>
</dbReference>
<dbReference type="AlphaFoldDB" id="A0A101NQB7"/>
<protein>
    <recommendedName>
        <fullName evidence="4">Cytochrome</fullName>
    </recommendedName>
</protein>
<comment type="caution">
    <text evidence="2">The sequence shown here is derived from an EMBL/GenBank/DDBJ whole genome shotgun (WGS) entry which is preliminary data.</text>
</comment>
<accession>A0A101NQB7</accession>
<dbReference type="EMBL" id="LMWL01000012">
    <property type="protein sequence ID" value="KUM97097.1"/>
    <property type="molecule type" value="Genomic_DNA"/>
</dbReference>